<evidence type="ECO:0000256" key="3">
    <source>
        <dbReference type="SAM" id="Phobius"/>
    </source>
</evidence>
<dbReference type="AlphaFoldDB" id="A0A2T7A7L8"/>
<keyword evidence="3" id="KW-0472">Membrane</keyword>
<feature type="transmembrane region" description="Helical" evidence="3">
    <location>
        <begin position="212"/>
        <end position="242"/>
    </location>
</feature>
<proteinExistence type="predicted"/>
<name>A0A2T7A7L8_TUBBO</name>
<evidence type="ECO:0000256" key="2">
    <source>
        <dbReference type="SAM" id="MobiDB-lite"/>
    </source>
</evidence>
<protein>
    <submittedName>
        <fullName evidence="4">Uncharacterized protein</fullName>
    </submittedName>
</protein>
<feature type="coiled-coil region" evidence="1">
    <location>
        <begin position="277"/>
        <end position="311"/>
    </location>
</feature>
<accession>A0A2T7A7L8</accession>
<evidence type="ECO:0000313" key="4">
    <source>
        <dbReference type="EMBL" id="PUU83702.1"/>
    </source>
</evidence>
<feature type="compositionally biased region" description="Basic and acidic residues" evidence="2">
    <location>
        <begin position="182"/>
        <end position="203"/>
    </location>
</feature>
<keyword evidence="3" id="KW-1133">Transmembrane helix</keyword>
<comment type="caution">
    <text evidence="4">The sequence shown here is derived from an EMBL/GenBank/DDBJ whole genome shotgun (WGS) entry which is preliminary data.</text>
</comment>
<keyword evidence="5" id="KW-1185">Reference proteome</keyword>
<organism evidence="4 5">
    <name type="scientific">Tuber borchii</name>
    <name type="common">White truffle</name>
    <dbReference type="NCBI Taxonomy" id="42251"/>
    <lineage>
        <taxon>Eukaryota</taxon>
        <taxon>Fungi</taxon>
        <taxon>Dikarya</taxon>
        <taxon>Ascomycota</taxon>
        <taxon>Pezizomycotina</taxon>
        <taxon>Pezizomycetes</taxon>
        <taxon>Pezizales</taxon>
        <taxon>Tuberaceae</taxon>
        <taxon>Tuber</taxon>
    </lineage>
</organism>
<reference evidence="4 5" key="1">
    <citation type="submission" date="2017-04" db="EMBL/GenBank/DDBJ databases">
        <title>Draft genome sequence of Tuber borchii Vittad., a whitish edible truffle.</title>
        <authorList>
            <consortium name="DOE Joint Genome Institute"/>
            <person name="Murat C."/>
            <person name="Kuo A."/>
            <person name="Barry K.W."/>
            <person name="Clum A."/>
            <person name="Dockter R.B."/>
            <person name="Fauchery L."/>
            <person name="Iotti M."/>
            <person name="Kohler A."/>
            <person name="Labutti K."/>
            <person name="Lindquist E.A."/>
            <person name="Lipzen A."/>
            <person name="Ohm R.A."/>
            <person name="Wang M."/>
            <person name="Grigoriev I.V."/>
            <person name="Zambonelli A."/>
            <person name="Martin F.M."/>
        </authorList>
    </citation>
    <scope>NUCLEOTIDE SEQUENCE [LARGE SCALE GENOMIC DNA]</scope>
    <source>
        <strain evidence="4 5">Tbo3840</strain>
    </source>
</reference>
<dbReference type="EMBL" id="NESQ01000008">
    <property type="protein sequence ID" value="PUU83702.1"/>
    <property type="molecule type" value="Genomic_DNA"/>
</dbReference>
<dbReference type="OrthoDB" id="5354748at2759"/>
<dbReference type="Proteomes" id="UP000244722">
    <property type="component" value="Unassembled WGS sequence"/>
</dbReference>
<sequence length="413" mass="45437">MSSLQDTIQSLESLLGQQLNTYEGYKARLATVDATDFAVAKDKLSAALSQVLGLLEYLKVADDRLLAAGAQETHIEPEFENQAASVHDRFHEAEGASSLGLDHINRLATEIAEFQTMGLARLREQINAGKDRLDSLSNQTNEKLDYLERQISEIQNRIQATNNATRDVQAQKESTQSTLNNKRNEVNNKERQRDEAYAESRRAKERRNNARVAGAGLGVLSLFAGPLAPVVFAATAGSLIYADNQDDVARARQNEANLLRQECQTLEILIGGQNDRLTAHNHDLQRFQNERAQAEQEKEALAREQAAQQTEKQILASLEARVADLGSHVPSLNGKTAALSSEISKIRTHTMNCTVMISEARIKAGYLEYADSRKEILGTVKTMVSGFTIGDGVVERIGTAIKELESRSLAAAH</sequence>
<keyword evidence="1" id="KW-0175">Coiled coil</keyword>
<gene>
    <name evidence="4" type="ORF">B9Z19DRAFT_1060809</name>
</gene>
<evidence type="ECO:0000313" key="5">
    <source>
        <dbReference type="Proteomes" id="UP000244722"/>
    </source>
</evidence>
<feature type="region of interest" description="Disordered" evidence="2">
    <location>
        <begin position="171"/>
        <end position="203"/>
    </location>
</feature>
<keyword evidence="3" id="KW-0812">Transmembrane</keyword>
<evidence type="ECO:0000256" key="1">
    <source>
        <dbReference type="SAM" id="Coils"/>
    </source>
</evidence>